<dbReference type="EMBL" id="CP062983">
    <property type="protein sequence ID" value="QPC82724.1"/>
    <property type="molecule type" value="Genomic_DNA"/>
</dbReference>
<dbReference type="RefSeq" id="WP_195170793.1">
    <property type="nucleotide sequence ID" value="NZ_CP062983.1"/>
</dbReference>
<dbReference type="AlphaFoldDB" id="A0A7S8IER4"/>
<feature type="domain" description="GP-PDE" evidence="1">
    <location>
        <begin position="1"/>
        <end position="129"/>
    </location>
</feature>
<dbReference type="PANTHER" id="PTHR46211:SF14">
    <property type="entry name" value="GLYCEROPHOSPHODIESTER PHOSPHODIESTERASE"/>
    <property type="match status" value="1"/>
</dbReference>
<dbReference type="GO" id="GO:0008081">
    <property type="term" value="F:phosphoric diester hydrolase activity"/>
    <property type="evidence" value="ECO:0007669"/>
    <property type="project" value="InterPro"/>
</dbReference>
<dbReference type="Pfam" id="PF03009">
    <property type="entry name" value="GDPD"/>
    <property type="match status" value="1"/>
</dbReference>
<dbReference type="SUPFAM" id="SSF51695">
    <property type="entry name" value="PLC-like phosphodiesterases"/>
    <property type="match status" value="1"/>
</dbReference>
<dbReference type="Gene3D" id="3.20.20.190">
    <property type="entry name" value="Phosphatidylinositol (PI) phosphodiesterase"/>
    <property type="match status" value="1"/>
</dbReference>
<protein>
    <recommendedName>
        <fullName evidence="1">GP-PDE domain-containing protein</fullName>
    </recommendedName>
</protein>
<dbReference type="PANTHER" id="PTHR46211">
    <property type="entry name" value="GLYCEROPHOSPHORYL DIESTER PHOSPHODIESTERASE"/>
    <property type="match status" value="1"/>
</dbReference>
<organism evidence="2 3">
    <name type="scientific">Phototrophicus methaneseepsis</name>
    <dbReference type="NCBI Taxonomy" id="2710758"/>
    <lineage>
        <taxon>Bacteria</taxon>
        <taxon>Bacillati</taxon>
        <taxon>Chloroflexota</taxon>
        <taxon>Candidatus Thermofontia</taxon>
        <taxon>Phototrophicales</taxon>
        <taxon>Phototrophicaceae</taxon>
        <taxon>Phototrophicus</taxon>
    </lineage>
</organism>
<proteinExistence type="predicted"/>
<accession>A0A7S8IER4</accession>
<reference evidence="2 3" key="1">
    <citation type="submission" date="2020-02" db="EMBL/GenBank/DDBJ databases">
        <authorList>
            <person name="Zheng R.K."/>
            <person name="Sun C.M."/>
        </authorList>
    </citation>
    <scope>NUCLEOTIDE SEQUENCE [LARGE SCALE GENOMIC DNA]</scope>
    <source>
        <strain evidence="3">rifampicinis</strain>
    </source>
</reference>
<dbReference type="Proteomes" id="UP000594468">
    <property type="component" value="Chromosome"/>
</dbReference>
<name>A0A7S8IER4_9CHLR</name>
<gene>
    <name evidence="2" type="ORF">G4Y79_24075</name>
</gene>
<dbReference type="InterPro" id="IPR030395">
    <property type="entry name" value="GP_PDE_dom"/>
</dbReference>
<sequence length="129" mass="13530">MANIDNGADHLPNSLEALQASLAANAAIIEIDVQVLKADDYVLLYDATLDRETNASGRVAACTVADIQSIKRKHSDLPPADGKQLATYTIDIGREGTEANLLHVLDADSITTNTPLALAAYLGQAGSIS</sequence>
<keyword evidence="3" id="KW-1185">Reference proteome</keyword>
<dbReference type="PROSITE" id="PS51704">
    <property type="entry name" value="GP_PDE"/>
    <property type="match status" value="1"/>
</dbReference>
<evidence type="ECO:0000313" key="3">
    <source>
        <dbReference type="Proteomes" id="UP000594468"/>
    </source>
</evidence>
<dbReference type="InterPro" id="IPR017946">
    <property type="entry name" value="PLC-like_Pdiesterase_TIM-brl"/>
</dbReference>
<dbReference type="GO" id="GO:0006629">
    <property type="term" value="P:lipid metabolic process"/>
    <property type="evidence" value="ECO:0007669"/>
    <property type="project" value="InterPro"/>
</dbReference>
<evidence type="ECO:0000259" key="1">
    <source>
        <dbReference type="PROSITE" id="PS51704"/>
    </source>
</evidence>
<dbReference type="KEGG" id="pmet:G4Y79_24075"/>
<evidence type="ECO:0000313" key="2">
    <source>
        <dbReference type="EMBL" id="QPC82724.1"/>
    </source>
</evidence>